<dbReference type="Proteomes" id="UP000198850">
    <property type="component" value="Unassembled WGS sequence"/>
</dbReference>
<dbReference type="InterPro" id="IPR006094">
    <property type="entry name" value="Oxid_FAD_bind_N"/>
</dbReference>
<dbReference type="Pfam" id="PF01565">
    <property type="entry name" value="FAD_binding_4"/>
    <property type="match status" value="1"/>
</dbReference>
<dbReference type="Gene3D" id="3.30.465.10">
    <property type="match status" value="1"/>
</dbReference>
<dbReference type="Gene3D" id="3.90.78.10">
    <property type="entry name" value="UDP-N-acetylenolpyruvoylglucosamine reductase, C-terminal domain"/>
    <property type="match status" value="1"/>
</dbReference>
<gene>
    <name evidence="19" type="primary">murB</name>
    <name evidence="21" type="ORF">SAMN05443550_106136</name>
</gene>
<evidence type="ECO:0000256" key="12">
    <source>
        <dbReference type="ARBA" id="ARBA00022960"/>
    </source>
</evidence>
<comment type="function">
    <text evidence="2 19">Cell wall formation.</text>
</comment>
<dbReference type="InterPro" id="IPR016169">
    <property type="entry name" value="FAD-bd_PCMH_sub2"/>
</dbReference>
<keyword evidence="16 19" id="KW-0961">Cell wall biogenesis/degradation</keyword>
<evidence type="ECO:0000256" key="19">
    <source>
        <dbReference type="HAMAP-Rule" id="MF_00037"/>
    </source>
</evidence>
<accession>A0A1H4ETB1</accession>
<evidence type="ECO:0000256" key="18">
    <source>
        <dbReference type="ARBA" id="ARBA00048914"/>
    </source>
</evidence>
<keyword evidence="7 19" id="KW-0963">Cytoplasm</keyword>
<keyword evidence="8 19" id="KW-0132">Cell division</keyword>
<dbReference type="InterPro" id="IPR016166">
    <property type="entry name" value="FAD-bd_PCMH"/>
</dbReference>
<evidence type="ECO:0000313" key="22">
    <source>
        <dbReference type="Proteomes" id="UP000198850"/>
    </source>
</evidence>
<keyword evidence="11 19" id="KW-0521">NADP</keyword>
<dbReference type="PANTHER" id="PTHR21071:SF4">
    <property type="entry name" value="UDP-N-ACETYLENOLPYRUVOYLGLUCOSAMINE REDUCTASE"/>
    <property type="match status" value="1"/>
</dbReference>
<keyword evidence="9 19" id="KW-0285">Flavoprotein</keyword>
<name>A0A1H4ETB1_9SPHI</name>
<comment type="cofactor">
    <cofactor evidence="1 19">
        <name>FAD</name>
        <dbReference type="ChEBI" id="CHEBI:57692"/>
    </cofactor>
</comment>
<dbReference type="InterPro" id="IPR011601">
    <property type="entry name" value="MurB_C"/>
</dbReference>
<dbReference type="PANTHER" id="PTHR21071">
    <property type="entry name" value="UDP-N-ACETYLENOLPYRUVOYLGLUCOSAMINE REDUCTASE"/>
    <property type="match status" value="1"/>
</dbReference>
<dbReference type="GO" id="GO:0008762">
    <property type="term" value="F:UDP-N-acetylmuramate dehydrogenase activity"/>
    <property type="evidence" value="ECO:0007669"/>
    <property type="project" value="UniProtKB-UniRule"/>
</dbReference>
<feature type="active site" evidence="19">
    <location>
        <position position="337"/>
    </location>
</feature>
<evidence type="ECO:0000256" key="7">
    <source>
        <dbReference type="ARBA" id="ARBA00022490"/>
    </source>
</evidence>
<dbReference type="UniPathway" id="UPA00219"/>
<evidence type="ECO:0000256" key="9">
    <source>
        <dbReference type="ARBA" id="ARBA00022630"/>
    </source>
</evidence>
<dbReference type="AlphaFoldDB" id="A0A1H4ETB1"/>
<protein>
    <recommendedName>
        <fullName evidence="6 19">UDP-N-acetylenolpyruvoylglucosamine reductase</fullName>
        <ecNumber evidence="5 19">1.3.1.98</ecNumber>
    </recommendedName>
    <alternativeName>
        <fullName evidence="17 19">UDP-N-acetylmuramate dehydrogenase</fullName>
    </alternativeName>
</protein>
<dbReference type="STRING" id="425514.SAMN05443550_106136"/>
<proteinExistence type="inferred from homology"/>
<dbReference type="HAMAP" id="MF_00037">
    <property type="entry name" value="MurB"/>
    <property type="match status" value="1"/>
</dbReference>
<evidence type="ECO:0000256" key="15">
    <source>
        <dbReference type="ARBA" id="ARBA00023306"/>
    </source>
</evidence>
<keyword evidence="15 19" id="KW-0131">Cell cycle</keyword>
<dbReference type="Gene3D" id="3.30.43.10">
    <property type="entry name" value="Uridine Diphospho-n-acetylenolpyruvylglucosamine Reductase, domain 2"/>
    <property type="match status" value="1"/>
</dbReference>
<evidence type="ECO:0000256" key="13">
    <source>
        <dbReference type="ARBA" id="ARBA00022984"/>
    </source>
</evidence>
<keyword evidence="14 19" id="KW-0560">Oxidoreductase</keyword>
<dbReference type="RefSeq" id="WP_090557136.1">
    <property type="nucleotide sequence ID" value="NZ_FNRA01000006.1"/>
</dbReference>
<evidence type="ECO:0000313" key="21">
    <source>
        <dbReference type="EMBL" id="SEA88176.1"/>
    </source>
</evidence>
<comment type="pathway">
    <text evidence="4 19">Cell wall biogenesis; peptidoglycan biosynthesis.</text>
</comment>
<evidence type="ECO:0000256" key="3">
    <source>
        <dbReference type="ARBA" id="ARBA00004496"/>
    </source>
</evidence>
<dbReference type="NCBIfam" id="NF000755">
    <property type="entry name" value="PRK00046.1"/>
    <property type="match status" value="1"/>
</dbReference>
<feature type="domain" description="FAD-binding PCMH-type" evidence="20">
    <location>
        <begin position="16"/>
        <end position="191"/>
    </location>
</feature>
<sequence>MYSLQENLSLKPYNTFGIDVKTLFFAEIFTEEDLRELSLQPVFKENSLLVLGGGSNMLFTRDYEGLVLKISIPGITAVRSAENEDQVLVTAGAGIVWNDLVNYCVEQDFAGLENLSLIPGTVGASPIQNIGAYGVELKDVFESCTAFEIATGEIRGFDFADCQFAYRDSIFKNELRGQYIITEVTFRLNTQARINSQYGAIQAVLAERNIRRPTIADISEIVAKIRVSKLPDPSTIGNAGSFFKNPIVKKSEYERIAKAFPELISYPAGKDKVKLAAGWLIESCGFKGVVEGHTGTWKNQALVLVNHGGATGLEVYSFSDKIIDTVQAKFGVNLEREVNIL</sequence>
<organism evidence="21 22">
    <name type="scientific">Pedobacter hartonius</name>
    <dbReference type="NCBI Taxonomy" id="425514"/>
    <lineage>
        <taxon>Bacteria</taxon>
        <taxon>Pseudomonadati</taxon>
        <taxon>Bacteroidota</taxon>
        <taxon>Sphingobacteriia</taxon>
        <taxon>Sphingobacteriales</taxon>
        <taxon>Sphingobacteriaceae</taxon>
        <taxon>Pedobacter</taxon>
    </lineage>
</organism>
<evidence type="ECO:0000256" key="2">
    <source>
        <dbReference type="ARBA" id="ARBA00003921"/>
    </source>
</evidence>
<evidence type="ECO:0000256" key="16">
    <source>
        <dbReference type="ARBA" id="ARBA00023316"/>
    </source>
</evidence>
<evidence type="ECO:0000256" key="6">
    <source>
        <dbReference type="ARBA" id="ARBA00015188"/>
    </source>
</evidence>
<evidence type="ECO:0000256" key="4">
    <source>
        <dbReference type="ARBA" id="ARBA00004752"/>
    </source>
</evidence>
<comment type="catalytic activity">
    <reaction evidence="18 19">
        <text>UDP-N-acetyl-alpha-D-muramate + NADP(+) = UDP-N-acetyl-3-O-(1-carboxyvinyl)-alpha-D-glucosamine + NADPH + H(+)</text>
        <dbReference type="Rhea" id="RHEA:12248"/>
        <dbReference type="ChEBI" id="CHEBI:15378"/>
        <dbReference type="ChEBI" id="CHEBI:57783"/>
        <dbReference type="ChEBI" id="CHEBI:58349"/>
        <dbReference type="ChEBI" id="CHEBI:68483"/>
        <dbReference type="ChEBI" id="CHEBI:70757"/>
        <dbReference type="EC" id="1.3.1.98"/>
    </reaction>
</comment>
<keyword evidence="10 19" id="KW-0274">FAD</keyword>
<keyword evidence="13 19" id="KW-0573">Peptidoglycan synthesis</keyword>
<evidence type="ECO:0000256" key="5">
    <source>
        <dbReference type="ARBA" id="ARBA00012518"/>
    </source>
</evidence>
<dbReference type="InterPro" id="IPR003170">
    <property type="entry name" value="MurB"/>
</dbReference>
<feature type="active site" evidence="19">
    <location>
        <position position="167"/>
    </location>
</feature>
<dbReference type="GO" id="GO:0071555">
    <property type="term" value="P:cell wall organization"/>
    <property type="evidence" value="ECO:0007669"/>
    <property type="project" value="UniProtKB-KW"/>
</dbReference>
<evidence type="ECO:0000256" key="8">
    <source>
        <dbReference type="ARBA" id="ARBA00022618"/>
    </source>
</evidence>
<evidence type="ECO:0000256" key="10">
    <source>
        <dbReference type="ARBA" id="ARBA00022827"/>
    </source>
</evidence>
<dbReference type="Pfam" id="PF02873">
    <property type="entry name" value="MurB_C"/>
    <property type="match status" value="1"/>
</dbReference>
<evidence type="ECO:0000259" key="20">
    <source>
        <dbReference type="PROSITE" id="PS51387"/>
    </source>
</evidence>
<dbReference type="SUPFAM" id="SSF56176">
    <property type="entry name" value="FAD-binding/transporter-associated domain-like"/>
    <property type="match status" value="1"/>
</dbReference>
<dbReference type="NCBIfam" id="TIGR00179">
    <property type="entry name" value="murB"/>
    <property type="match status" value="1"/>
</dbReference>
<dbReference type="GO" id="GO:0005829">
    <property type="term" value="C:cytosol"/>
    <property type="evidence" value="ECO:0007669"/>
    <property type="project" value="TreeGrafter"/>
</dbReference>
<dbReference type="GO" id="GO:0008360">
    <property type="term" value="P:regulation of cell shape"/>
    <property type="evidence" value="ECO:0007669"/>
    <property type="project" value="UniProtKB-KW"/>
</dbReference>
<comment type="subcellular location">
    <subcellularLocation>
        <location evidence="3 19">Cytoplasm</location>
    </subcellularLocation>
</comment>
<keyword evidence="12 19" id="KW-0133">Cell shape</keyword>
<feature type="active site" description="Proton donor" evidence="19">
    <location>
        <position position="241"/>
    </location>
</feature>
<evidence type="ECO:0000256" key="14">
    <source>
        <dbReference type="ARBA" id="ARBA00023002"/>
    </source>
</evidence>
<dbReference type="InterPro" id="IPR036635">
    <property type="entry name" value="MurB_C_sf"/>
</dbReference>
<comment type="similarity">
    <text evidence="19">Belongs to the MurB family.</text>
</comment>
<dbReference type="GO" id="GO:0009252">
    <property type="term" value="P:peptidoglycan biosynthetic process"/>
    <property type="evidence" value="ECO:0007669"/>
    <property type="project" value="UniProtKB-UniRule"/>
</dbReference>
<dbReference type="SUPFAM" id="SSF56194">
    <property type="entry name" value="Uridine diphospho-N-Acetylenolpyruvylglucosamine reductase, MurB, C-terminal domain"/>
    <property type="match status" value="1"/>
</dbReference>
<evidence type="ECO:0000256" key="11">
    <source>
        <dbReference type="ARBA" id="ARBA00022857"/>
    </source>
</evidence>
<dbReference type="GO" id="GO:0071949">
    <property type="term" value="F:FAD binding"/>
    <property type="evidence" value="ECO:0007669"/>
    <property type="project" value="InterPro"/>
</dbReference>
<evidence type="ECO:0000256" key="17">
    <source>
        <dbReference type="ARBA" id="ARBA00031026"/>
    </source>
</evidence>
<dbReference type="GO" id="GO:0051301">
    <property type="term" value="P:cell division"/>
    <property type="evidence" value="ECO:0007669"/>
    <property type="project" value="UniProtKB-KW"/>
</dbReference>
<dbReference type="InterPro" id="IPR036318">
    <property type="entry name" value="FAD-bd_PCMH-like_sf"/>
</dbReference>
<reference evidence="21 22" key="1">
    <citation type="submission" date="2016-10" db="EMBL/GenBank/DDBJ databases">
        <authorList>
            <person name="de Groot N.N."/>
        </authorList>
    </citation>
    <scope>NUCLEOTIDE SEQUENCE [LARGE SCALE GENOMIC DNA]</scope>
    <source>
        <strain evidence="21 22">DSM 19033</strain>
    </source>
</reference>
<dbReference type="OrthoDB" id="9804753at2"/>
<dbReference type="EC" id="1.3.1.98" evidence="5 19"/>
<dbReference type="EMBL" id="FNRA01000006">
    <property type="protein sequence ID" value="SEA88176.1"/>
    <property type="molecule type" value="Genomic_DNA"/>
</dbReference>
<keyword evidence="22" id="KW-1185">Reference proteome</keyword>
<dbReference type="InterPro" id="IPR016167">
    <property type="entry name" value="FAD-bd_PCMH_sub1"/>
</dbReference>
<evidence type="ECO:0000256" key="1">
    <source>
        <dbReference type="ARBA" id="ARBA00001974"/>
    </source>
</evidence>
<dbReference type="PROSITE" id="PS51387">
    <property type="entry name" value="FAD_PCMH"/>
    <property type="match status" value="1"/>
</dbReference>